<evidence type="ECO:0000256" key="1">
    <source>
        <dbReference type="ARBA" id="ARBA00009437"/>
    </source>
</evidence>
<evidence type="ECO:0000256" key="2">
    <source>
        <dbReference type="ARBA" id="ARBA00023015"/>
    </source>
</evidence>
<dbReference type="InterPro" id="IPR000847">
    <property type="entry name" value="LysR_HTH_N"/>
</dbReference>
<sequence>MNKNNSLLNGSNSKATQLFDGVVIFTQVVNSGSFVSAATATGHSNSYISKEINKLESRLGVRLLNRTTRSISLTPEGRVYFEQCQQLVLDAQGAMATLNQSQLTPHGTLKISCPISFSQEHLHNIISDYMRLYPEVDLVLDLNDRQVDLIQDGFDLVIRATDKLAESSLVSRRIYRCKSYTVASKAYLAKAGWPTRPEQLVEHQCICYSNLTAPNRWHYQNKSGDDIYVDVHCKLLCNSASMELAMVLADKGICRLPEFAMAQAMKNNELEVLFEDYPAPIINVYAIYPSRKHLSPKVRSFIDLLVKNMPKGGKLNSAK</sequence>
<evidence type="ECO:0000256" key="4">
    <source>
        <dbReference type="ARBA" id="ARBA00023163"/>
    </source>
</evidence>
<keyword evidence="4" id="KW-0804">Transcription</keyword>
<dbReference type="InterPro" id="IPR005119">
    <property type="entry name" value="LysR_subst-bd"/>
</dbReference>
<keyword evidence="7" id="KW-1185">Reference proteome</keyword>
<reference evidence="6 7" key="1">
    <citation type="journal article" date="2019" name="Int. J. Syst. Evol. Microbiol.">
        <title>The Global Catalogue of Microorganisms (GCM) 10K type strain sequencing project: providing services to taxonomists for standard genome sequencing and annotation.</title>
        <authorList>
            <consortium name="The Broad Institute Genomics Platform"/>
            <consortium name="The Broad Institute Genome Sequencing Center for Infectious Disease"/>
            <person name="Wu L."/>
            <person name="Ma J."/>
        </authorList>
    </citation>
    <scope>NUCLEOTIDE SEQUENCE [LARGE SCALE GENOMIC DNA]</scope>
    <source>
        <strain evidence="6 7">JCM 15608</strain>
    </source>
</reference>
<dbReference type="SUPFAM" id="SSF46785">
    <property type="entry name" value="Winged helix' DNA-binding domain"/>
    <property type="match status" value="1"/>
</dbReference>
<dbReference type="EMBL" id="BAAAFA010000016">
    <property type="protein sequence ID" value="GAA0823910.1"/>
    <property type="molecule type" value="Genomic_DNA"/>
</dbReference>
<name>A0ABN1LBV2_9GAMM</name>
<accession>A0ABN1LBV2</accession>
<dbReference type="PANTHER" id="PTHR30537:SF5">
    <property type="entry name" value="HTH-TYPE TRANSCRIPTIONAL ACTIVATOR TTDR-RELATED"/>
    <property type="match status" value="1"/>
</dbReference>
<dbReference type="PANTHER" id="PTHR30537">
    <property type="entry name" value="HTH-TYPE TRANSCRIPTIONAL REGULATOR"/>
    <property type="match status" value="1"/>
</dbReference>
<protein>
    <submittedName>
        <fullName evidence="6">LysR family transcriptional regulator</fullName>
    </submittedName>
</protein>
<keyword evidence="2" id="KW-0805">Transcription regulation</keyword>
<evidence type="ECO:0000313" key="7">
    <source>
        <dbReference type="Proteomes" id="UP001500021"/>
    </source>
</evidence>
<proteinExistence type="inferred from homology"/>
<dbReference type="RefSeq" id="WP_343819032.1">
    <property type="nucleotide sequence ID" value="NZ_BAAAFA010000016.1"/>
</dbReference>
<dbReference type="Proteomes" id="UP001500021">
    <property type="component" value="Unassembled WGS sequence"/>
</dbReference>
<comment type="similarity">
    <text evidence="1">Belongs to the LysR transcriptional regulatory family.</text>
</comment>
<comment type="caution">
    <text evidence="6">The sequence shown here is derived from an EMBL/GenBank/DDBJ whole genome shotgun (WGS) entry which is preliminary data.</text>
</comment>
<organism evidence="6 7">
    <name type="scientific">Colwellia asteriadis</name>
    <dbReference type="NCBI Taxonomy" id="517723"/>
    <lineage>
        <taxon>Bacteria</taxon>
        <taxon>Pseudomonadati</taxon>
        <taxon>Pseudomonadota</taxon>
        <taxon>Gammaproteobacteria</taxon>
        <taxon>Alteromonadales</taxon>
        <taxon>Colwelliaceae</taxon>
        <taxon>Colwellia</taxon>
    </lineage>
</organism>
<dbReference type="InterPro" id="IPR036388">
    <property type="entry name" value="WH-like_DNA-bd_sf"/>
</dbReference>
<evidence type="ECO:0000259" key="5">
    <source>
        <dbReference type="PROSITE" id="PS50931"/>
    </source>
</evidence>
<dbReference type="CDD" id="cd08422">
    <property type="entry name" value="PBP2_CrgA_like"/>
    <property type="match status" value="1"/>
</dbReference>
<evidence type="ECO:0000313" key="6">
    <source>
        <dbReference type="EMBL" id="GAA0823910.1"/>
    </source>
</evidence>
<dbReference type="PROSITE" id="PS50931">
    <property type="entry name" value="HTH_LYSR"/>
    <property type="match status" value="1"/>
</dbReference>
<dbReference type="Gene3D" id="3.40.190.290">
    <property type="match status" value="1"/>
</dbReference>
<dbReference type="SUPFAM" id="SSF53850">
    <property type="entry name" value="Periplasmic binding protein-like II"/>
    <property type="match status" value="1"/>
</dbReference>
<evidence type="ECO:0000256" key="3">
    <source>
        <dbReference type="ARBA" id="ARBA00023125"/>
    </source>
</evidence>
<dbReference type="Gene3D" id="1.10.10.10">
    <property type="entry name" value="Winged helix-like DNA-binding domain superfamily/Winged helix DNA-binding domain"/>
    <property type="match status" value="1"/>
</dbReference>
<gene>
    <name evidence="6" type="ORF">GCM10009111_34230</name>
</gene>
<dbReference type="Pfam" id="PF03466">
    <property type="entry name" value="LysR_substrate"/>
    <property type="match status" value="1"/>
</dbReference>
<dbReference type="InterPro" id="IPR058163">
    <property type="entry name" value="LysR-type_TF_proteobact-type"/>
</dbReference>
<feature type="domain" description="HTH lysR-type" evidence="5">
    <location>
        <begin position="23"/>
        <end position="74"/>
    </location>
</feature>
<dbReference type="InterPro" id="IPR036390">
    <property type="entry name" value="WH_DNA-bd_sf"/>
</dbReference>
<keyword evidence="3" id="KW-0238">DNA-binding</keyword>
<dbReference type="Pfam" id="PF00126">
    <property type="entry name" value="HTH_1"/>
    <property type="match status" value="1"/>
</dbReference>